<accession>A0A510UCH8</accession>
<evidence type="ECO:0000256" key="1">
    <source>
        <dbReference type="SAM" id="Phobius"/>
    </source>
</evidence>
<dbReference type="Proteomes" id="UP000321787">
    <property type="component" value="Unassembled WGS sequence"/>
</dbReference>
<proteinExistence type="predicted"/>
<evidence type="ECO:0000313" key="3">
    <source>
        <dbReference type="Proteomes" id="UP000321787"/>
    </source>
</evidence>
<evidence type="ECO:0000313" key="2">
    <source>
        <dbReference type="EMBL" id="GEK12278.1"/>
    </source>
</evidence>
<dbReference type="EMBL" id="BJTZ01000001">
    <property type="protein sequence ID" value="GEK12278.1"/>
    <property type="molecule type" value="Genomic_DNA"/>
</dbReference>
<feature type="transmembrane region" description="Helical" evidence="1">
    <location>
        <begin position="199"/>
        <end position="217"/>
    </location>
</feature>
<feature type="transmembrane region" description="Helical" evidence="1">
    <location>
        <begin position="251"/>
        <end position="272"/>
    </location>
</feature>
<keyword evidence="1" id="KW-0472">Membrane</keyword>
<sequence length="290" mass="32458">MRPSFYMLQKELIEHKTVTRVPLFILLCGVLLFLSLMMNTNLQDNLFISVQTQGDFTPFSTEFSNDVQLMLSFMAGILSLALSTTYLSKTLRKERNEGSSAFWRSMPVTSQHSHAVKLIFGLVVIPVVFSILVLIANLCLWIISLSSDSVLVLLHEHSSLLYVITSWFQFLTRMLLVSIVMLPIAGLILAVSQVSNSPLIVLFLGGYALKLLSNWVLGWDGISQFLSHIYQIPTTVLLSHNPLASFEHAGIGFLSLYALLGAIALFVSISLYRTTEISWQSLNPSWLIKK</sequence>
<reference evidence="2 3" key="1">
    <citation type="submission" date="2019-07" db="EMBL/GenBank/DDBJ databases">
        <title>Whole genome shotgun sequence of Aliivibrio fischeri NBRC 101058.</title>
        <authorList>
            <person name="Hosoyama A."/>
            <person name="Uohara A."/>
            <person name="Ohji S."/>
            <person name="Ichikawa N."/>
        </authorList>
    </citation>
    <scope>NUCLEOTIDE SEQUENCE [LARGE SCALE GENOMIC DNA]</scope>
    <source>
        <strain evidence="2 3">NBRC 101058</strain>
    </source>
</reference>
<organism evidence="2 3">
    <name type="scientific">Aliivibrio fischeri</name>
    <name type="common">Vibrio fischeri</name>
    <dbReference type="NCBI Taxonomy" id="668"/>
    <lineage>
        <taxon>Bacteria</taxon>
        <taxon>Pseudomonadati</taxon>
        <taxon>Pseudomonadota</taxon>
        <taxon>Gammaproteobacteria</taxon>
        <taxon>Vibrionales</taxon>
        <taxon>Vibrionaceae</taxon>
        <taxon>Aliivibrio</taxon>
    </lineage>
</organism>
<comment type="caution">
    <text evidence="2">The sequence shown here is derived from an EMBL/GenBank/DDBJ whole genome shotgun (WGS) entry which is preliminary data.</text>
</comment>
<feature type="transmembrane region" description="Helical" evidence="1">
    <location>
        <begin position="170"/>
        <end position="192"/>
    </location>
</feature>
<gene>
    <name evidence="2" type="ORF">AFI02nite_03140</name>
</gene>
<feature type="transmembrane region" description="Helical" evidence="1">
    <location>
        <begin position="67"/>
        <end position="87"/>
    </location>
</feature>
<keyword evidence="1" id="KW-1133">Transmembrane helix</keyword>
<keyword evidence="1" id="KW-0812">Transmembrane</keyword>
<name>A0A510UCH8_ALIFS</name>
<dbReference type="RefSeq" id="WP_146861047.1">
    <property type="nucleotide sequence ID" value="NZ_BJTZ01000001.1"/>
</dbReference>
<feature type="transmembrane region" description="Helical" evidence="1">
    <location>
        <begin position="118"/>
        <end position="143"/>
    </location>
</feature>
<feature type="transmembrane region" description="Helical" evidence="1">
    <location>
        <begin position="21"/>
        <end position="38"/>
    </location>
</feature>
<protein>
    <submittedName>
        <fullName evidence="2">Membrane protein</fullName>
    </submittedName>
</protein>
<dbReference type="AlphaFoldDB" id="A0A510UCH8"/>